<evidence type="ECO:0000256" key="2">
    <source>
        <dbReference type="ARBA" id="ARBA00022490"/>
    </source>
</evidence>
<accession>A0ABR3J698</accession>
<keyword evidence="3" id="KW-0271">Exosome</keyword>
<name>A0ABR3J698_9AGAR</name>
<comment type="subcellular location">
    <subcellularLocation>
        <location evidence="1">Nucleus</location>
        <location evidence="1">Nucleolus</location>
    </subcellularLocation>
</comment>
<dbReference type="InterPro" id="IPR039771">
    <property type="entry name" value="Csl4"/>
</dbReference>
<dbReference type="PANTHER" id="PTHR12686">
    <property type="entry name" value="3'-5' EXORIBONUCLEASE CSL4-RELATED"/>
    <property type="match status" value="1"/>
</dbReference>
<dbReference type="SUPFAM" id="SSF50249">
    <property type="entry name" value="Nucleic acid-binding proteins"/>
    <property type="match status" value="1"/>
</dbReference>
<feature type="domain" description="S1 motif" evidence="4">
    <location>
        <begin position="86"/>
        <end position="167"/>
    </location>
</feature>
<gene>
    <name evidence="5" type="ORF">HGRIS_007778</name>
</gene>
<sequence>MCGSDSQNPSHLSEDFSQIFFSKLPMSSELLLPGQPISLPKGPTPSVGPGIYSRDGQMRASLVGTPRFEGSTLTISRLRPHPPAPNSLVLGSVTRLSPLQALLSITVVDGVPLPLGEEFTGVIRTQDVRATEKDRVKIGDCFRGGDVVKGLVISLGDARSYYVTTARNDLGVISATSEAGATMEPVSWQEMRCPKTGKIEKRKCAKPEGL</sequence>
<keyword evidence="2" id="KW-0963">Cytoplasm</keyword>
<evidence type="ECO:0000256" key="3">
    <source>
        <dbReference type="ARBA" id="ARBA00022835"/>
    </source>
</evidence>
<comment type="caution">
    <text evidence="5">The sequence shown here is derived from an EMBL/GenBank/DDBJ whole genome shotgun (WGS) entry which is preliminary data.</text>
</comment>
<dbReference type="PROSITE" id="PS50126">
    <property type="entry name" value="S1"/>
    <property type="match status" value="1"/>
</dbReference>
<dbReference type="Proteomes" id="UP001556367">
    <property type="component" value="Unassembled WGS sequence"/>
</dbReference>
<dbReference type="InterPro" id="IPR019495">
    <property type="entry name" value="EXOSC1_C"/>
</dbReference>
<dbReference type="Pfam" id="PF10447">
    <property type="entry name" value="EXOSC1"/>
    <property type="match status" value="1"/>
</dbReference>
<dbReference type="InterPro" id="IPR012340">
    <property type="entry name" value="NA-bd_OB-fold"/>
</dbReference>
<dbReference type="EMBL" id="JASNQZ010000011">
    <property type="protein sequence ID" value="KAL0951038.1"/>
    <property type="molecule type" value="Genomic_DNA"/>
</dbReference>
<organism evidence="5 6">
    <name type="scientific">Hohenbuehelia grisea</name>
    <dbReference type="NCBI Taxonomy" id="104357"/>
    <lineage>
        <taxon>Eukaryota</taxon>
        <taxon>Fungi</taxon>
        <taxon>Dikarya</taxon>
        <taxon>Basidiomycota</taxon>
        <taxon>Agaricomycotina</taxon>
        <taxon>Agaricomycetes</taxon>
        <taxon>Agaricomycetidae</taxon>
        <taxon>Agaricales</taxon>
        <taxon>Pleurotineae</taxon>
        <taxon>Pleurotaceae</taxon>
        <taxon>Hohenbuehelia</taxon>
    </lineage>
</organism>
<dbReference type="Gene3D" id="2.40.50.140">
    <property type="entry name" value="Nucleic acid-binding proteins"/>
    <property type="match status" value="1"/>
</dbReference>
<protein>
    <recommendedName>
        <fullName evidence="4">S1 motif domain-containing protein</fullName>
    </recommendedName>
</protein>
<evidence type="ECO:0000313" key="6">
    <source>
        <dbReference type="Proteomes" id="UP001556367"/>
    </source>
</evidence>
<reference evidence="6" key="1">
    <citation type="submission" date="2024-06" db="EMBL/GenBank/DDBJ databases">
        <title>Multi-omics analyses provide insights into the biosynthesis of the anticancer antibiotic pleurotin in Hohenbuehelia grisea.</title>
        <authorList>
            <person name="Weaver J.A."/>
            <person name="Alberti F."/>
        </authorList>
    </citation>
    <scope>NUCLEOTIDE SEQUENCE [LARGE SCALE GENOMIC DNA]</scope>
    <source>
        <strain evidence="6">T-177</strain>
    </source>
</reference>
<dbReference type="PANTHER" id="PTHR12686:SF8">
    <property type="entry name" value="EXOSOME COMPLEX COMPONENT CSL4"/>
    <property type="match status" value="1"/>
</dbReference>
<dbReference type="InterPro" id="IPR003029">
    <property type="entry name" value="S1_domain"/>
</dbReference>
<evidence type="ECO:0000256" key="1">
    <source>
        <dbReference type="ARBA" id="ARBA00004604"/>
    </source>
</evidence>
<evidence type="ECO:0000259" key="4">
    <source>
        <dbReference type="PROSITE" id="PS50126"/>
    </source>
</evidence>
<proteinExistence type="predicted"/>
<keyword evidence="6" id="KW-1185">Reference proteome</keyword>
<evidence type="ECO:0000313" key="5">
    <source>
        <dbReference type="EMBL" id="KAL0951038.1"/>
    </source>
</evidence>